<proteinExistence type="predicted"/>
<gene>
    <name evidence="1" type="ORF">XELAEV_180049645mg</name>
</gene>
<protein>
    <submittedName>
        <fullName evidence="1">Uncharacterized protein</fullName>
    </submittedName>
</protein>
<accession>A0A974DXN2</accession>
<dbReference type="AlphaFoldDB" id="A0A974DXN2"/>
<sequence length="75" mass="8745">LHQYLKKKHYQTKYGGEVSFDGRGEMDTGYIIYFFPYVNDASYLGTLGRLIPSAPSDYKLIIHPDEIPWKINNEM</sequence>
<reference evidence="2" key="1">
    <citation type="journal article" date="2016" name="Nature">
        <title>Genome evolution in the allotetraploid frog Xenopus laevis.</title>
        <authorList>
            <person name="Session A.M."/>
            <person name="Uno Y."/>
            <person name="Kwon T."/>
            <person name="Chapman J.A."/>
            <person name="Toyoda A."/>
            <person name="Takahashi S."/>
            <person name="Fukui A."/>
            <person name="Hikosaka A."/>
            <person name="Suzuki A."/>
            <person name="Kondo M."/>
            <person name="van Heeringen S.J."/>
            <person name="Quigley I."/>
            <person name="Heinz S."/>
            <person name="Ogino H."/>
            <person name="Ochi H."/>
            <person name="Hellsten U."/>
            <person name="Lyons J.B."/>
            <person name="Simakov O."/>
            <person name="Putnam N."/>
            <person name="Stites J."/>
            <person name="Kuroki Y."/>
            <person name="Tanaka T."/>
            <person name="Michiue T."/>
            <person name="Watanabe M."/>
            <person name="Bogdanovic O."/>
            <person name="Lister R."/>
            <person name="Georgiou G."/>
            <person name="Paranjpe S.S."/>
            <person name="van Kruijsbergen I."/>
            <person name="Shu S."/>
            <person name="Carlson J."/>
            <person name="Kinoshita T."/>
            <person name="Ohta Y."/>
            <person name="Mawaribuchi S."/>
            <person name="Jenkins J."/>
            <person name="Grimwood J."/>
            <person name="Schmutz J."/>
            <person name="Mitros T."/>
            <person name="Mozaffari S.V."/>
            <person name="Suzuki Y."/>
            <person name="Haramoto Y."/>
            <person name="Yamamoto T.S."/>
            <person name="Takagi C."/>
            <person name="Heald R."/>
            <person name="Miller K."/>
            <person name="Haudenschild C."/>
            <person name="Kitzman J."/>
            <person name="Nakayama T."/>
            <person name="Izutsu Y."/>
            <person name="Robert J."/>
            <person name="Fortriede J."/>
            <person name="Burns K."/>
            <person name="Lotay V."/>
            <person name="Karimi K."/>
            <person name="Yasuoka Y."/>
            <person name="Dichmann D.S."/>
            <person name="Flajnik M.F."/>
            <person name="Houston D.W."/>
            <person name="Shendure J."/>
            <person name="DuPasquier L."/>
            <person name="Vize P.D."/>
            <person name="Zorn A.M."/>
            <person name="Ito M."/>
            <person name="Marcotte E.M."/>
            <person name="Wallingford J.B."/>
            <person name="Ito Y."/>
            <person name="Asashima M."/>
            <person name="Ueno N."/>
            <person name="Matsuda Y."/>
            <person name="Veenstra G.J."/>
            <person name="Fujiyama A."/>
            <person name="Harland R.M."/>
            <person name="Taira M."/>
            <person name="Rokhsar D.S."/>
        </authorList>
    </citation>
    <scope>NUCLEOTIDE SEQUENCE [LARGE SCALE GENOMIC DNA]</scope>
    <source>
        <strain evidence="2">J</strain>
    </source>
</reference>
<evidence type="ECO:0000313" key="1">
    <source>
        <dbReference type="EMBL" id="OCT99176.1"/>
    </source>
</evidence>
<evidence type="ECO:0000313" key="2">
    <source>
        <dbReference type="Proteomes" id="UP000694892"/>
    </source>
</evidence>
<name>A0A974DXN2_XENLA</name>
<dbReference type="EMBL" id="CM004466">
    <property type="protein sequence ID" value="OCT99176.1"/>
    <property type="molecule type" value="Genomic_DNA"/>
</dbReference>
<feature type="non-terminal residue" evidence="1">
    <location>
        <position position="75"/>
    </location>
</feature>
<organism evidence="1 2">
    <name type="scientific">Xenopus laevis</name>
    <name type="common">African clawed frog</name>
    <dbReference type="NCBI Taxonomy" id="8355"/>
    <lineage>
        <taxon>Eukaryota</taxon>
        <taxon>Metazoa</taxon>
        <taxon>Chordata</taxon>
        <taxon>Craniata</taxon>
        <taxon>Vertebrata</taxon>
        <taxon>Euteleostomi</taxon>
        <taxon>Amphibia</taxon>
        <taxon>Batrachia</taxon>
        <taxon>Anura</taxon>
        <taxon>Pipoidea</taxon>
        <taxon>Pipidae</taxon>
        <taxon>Xenopodinae</taxon>
        <taxon>Xenopus</taxon>
        <taxon>Xenopus</taxon>
    </lineage>
</organism>
<feature type="non-terminal residue" evidence="1">
    <location>
        <position position="1"/>
    </location>
</feature>
<dbReference type="Proteomes" id="UP000694892">
    <property type="component" value="Chromosome 1L"/>
</dbReference>